<gene>
    <name evidence="8" type="ORF">ABT188_31695</name>
</gene>
<feature type="region of interest" description="Disordered" evidence="6">
    <location>
        <begin position="632"/>
        <end position="777"/>
    </location>
</feature>
<dbReference type="EC" id="2.7.13.3" evidence="2"/>
<dbReference type="PANTHER" id="PTHR45436:SF5">
    <property type="entry name" value="SENSOR HISTIDINE KINASE TRCS"/>
    <property type="match status" value="1"/>
</dbReference>
<evidence type="ECO:0000256" key="3">
    <source>
        <dbReference type="ARBA" id="ARBA00022553"/>
    </source>
</evidence>
<dbReference type="CDD" id="cd00075">
    <property type="entry name" value="HATPase"/>
    <property type="match status" value="1"/>
</dbReference>
<comment type="catalytic activity">
    <reaction evidence="1">
        <text>ATP + protein L-histidine = ADP + protein N-phospho-L-histidine.</text>
        <dbReference type="EC" id="2.7.13.3"/>
    </reaction>
</comment>
<name>A0ABV1T5V8_9ACTN</name>
<sequence length="950" mass="100277">MKHRGWSIRRKFTAMLALPLASLAVVCGYAAYLSLGNALTLLHVDTIGNHLAAPLGRTLVAVQHERREAAVAATTSNESVSLAVSRKATDAALAAFLEEAHRDEVRGAENDKVREGVDGAEKALKGLPAIRDGVDGKKLATAKVLASYTAVTQSIGEALRAMTVLPDEDAQEFGQALYAQVPAGDLLSQEDALISAVAAAPRDGMNPSVYRTLVQYIGAQRLLNEEAVRRLPAPQRAPFLELAGPGGSMTRVTALEDSLIQAGPKAKRLPFPIASWRAAYDATDKVTSSTALEYISLVFTRTGPPAHRALAELVVAGLLGLVSLIVSSVMSVRMVRSLLGDIGRLKASSHNLTEDRLRDVVGRLRRGETVDVATSTAKPVFVNPEMAELGAEFEALQSTAVELAQEDVRLHQGVSQLFVNLSRRSQVLINRQLSMLDVMERHEEDANTLDRLFELDQLATRMRRYAEGLLIVSGAAPGRYWRHPIPAVDVIRAGVAETEQYARVVVLPVPEIGIQGRAAADVIHLIAELVENAEMFSPSDSEVRVSVGMAASGLVVEIDDRGLGMPPQELAAANERLNAPLDVTTVDSTRLGLITVGRLARRHNIEVVLRRSPYGGVNAVVLIPDDLLEWTPSSEGENTARMTEGQQPQVAGTSGEPSTARNAHPGPTTGTLAPREIRTTTGTSQDPTAARGMRQAHGSGHAHSTQGQTEAPHAAVASAPGPAFPMDSRFATHGHGQHRTGAPDPMGGMSRLPAGPGLGPFAPTGAPHDPAPAATPTARTQALPAAVPGPDDSIDGLPRRVPQASLTDDGADLGVRRLMDWDPSGYETHSRTGHVPAPRNGAAPDPYAGHSSGPASGPSTAASPSVAPRIRTAAPGEPWPTAHTGGAVGRPDQVRSMMSALQAGAARARVAQADARTQLERSQEGAVGTAGHEPVPAPLPHPDYRRRGGQ</sequence>
<protein>
    <recommendedName>
        <fullName evidence="2">histidine kinase</fullName>
        <ecNumber evidence="2">2.7.13.3</ecNumber>
    </recommendedName>
</protein>
<feature type="compositionally biased region" description="Low complexity" evidence="6">
    <location>
        <begin position="900"/>
        <end position="916"/>
    </location>
</feature>
<feature type="compositionally biased region" description="Low complexity" evidence="6">
    <location>
        <begin position="753"/>
        <end position="777"/>
    </location>
</feature>
<reference evidence="8 9" key="1">
    <citation type="submission" date="2024-06" db="EMBL/GenBank/DDBJ databases">
        <title>The Natural Products Discovery Center: Release of the First 8490 Sequenced Strains for Exploring Actinobacteria Biosynthetic Diversity.</title>
        <authorList>
            <person name="Kalkreuter E."/>
            <person name="Kautsar S.A."/>
            <person name="Yang D."/>
            <person name="Bader C.D."/>
            <person name="Teijaro C.N."/>
            <person name="Fluegel L."/>
            <person name="Davis C.M."/>
            <person name="Simpson J.R."/>
            <person name="Lauterbach L."/>
            <person name="Steele A.D."/>
            <person name="Gui C."/>
            <person name="Meng S."/>
            <person name="Li G."/>
            <person name="Viehrig K."/>
            <person name="Ye F."/>
            <person name="Su P."/>
            <person name="Kiefer A.F."/>
            <person name="Nichols A."/>
            <person name="Cepeda A.J."/>
            <person name="Yan W."/>
            <person name="Fan B."/>
            <person name="Jiang Y."/>
            <person name="Adhikari A."/>
            <person name="Zheng C.-J."/>
            <person name="Schuster L."/>
            <person name="Cowan T.M."/>
            <person name="Smanski M.J."/>
            <person name="Chevrette M.G."/>
            <person name="De Carvalho L.P.S."/>
            <person name="Shen B."/>
        </authorList>
    </citation>
    <scope>NUCLEOTIDE SEQUENCE [LARGE SCALE GENOMIC DNA]</scope>
    <source>
        <strain evidence="8 9">NPDC001615</strain>
    </source>
</reference>
<feature type="region of interest" description="Disordered" evidence="6">
    <location>
        <begin position="824"/>
        <end position="950"/>
    </location>
</feature>
<dbReference type="RefSeq" id="WP_352150280.1">
    <property type="nucleotide sequence ID" value="NZ_JBEOZY010000055.1"/>
</dbReference>
<dbReference type="Pfam" id="PF02518">
    <property type="entry name" value="HATPase_c"/>
    <property type="match status" value="1"/>
</dbReference>
<keyword evidence="5" id="KW-0418">Kinase</keyword>
<evidence type="ECO:0000256" key="5">
    <source>
        <dbReference type="ARBA" id="ARBA00022777"/>
    </source>
</evidence>
<dbReference type="Proteomes" id="UP001496720">
    <property type="component" value="Unassembled WGS sequence"/>
</dbReference>
<evidence type="ECO:0000256" key="1">
    <source>
        <dbReference type="ARBA" id="ARBA00000085"/>
    </source>
</evidence>
<keyword evidence="3" id="KW-0597">Phosphoprotein</keyword>
<dbReference type="InterPro" id="IPR013587">
    <property type="entry name" value="Nitrate/nitrite_sensing"/>
</dbReference>
<dbReference type="Pfam" id="PF08376">
    <property type="entry name" value="NIT"/>
    <property type="match status" value="1"/>
</dbReference>
<comment type="caution">
    <text evidence="8">The sequence shown here is derived from an EMBL/GenBank/DDBJ whole genome shotgun (WGS) entry which is preliminary data.</text>
</comment>
<evidence type="ECO:0000256" key="2">
    <source>
        <dbReference type="ARBA" id="ARBA00012438"/>
    </source>
</evidence>
<dbReference type="SMART" id="SM00387">
    <property type="entry name" value="HATPase_c"/>
    <property type="match status" value="1"/>
</dbReference>
<feature type="compositionally biased region" description="Polar residues" evidence="6">
    <location>
        <begin position="632"/>
        <end position="661"/>
    </location>
</feature>
<organism evidence="8 9">
    <name type="scientific">Streptomyces violaceorubidus</name>
    <dbReference type="NCBI Taxonomy" id="284042"/>
    <lineage>
        <taxon>Bacteria</taxon>
        <taxon>Bacillati</taxon>
        <taxon>Actinomycetota</taxon>
        <taxon>Actinomycetes</taxon>
        <taxon>Kitasatosporales</taxon>
        <taxon>Streptomycetaceae</taxon>
        <taxon>Streptomyces</taxon>
    </lineage>
</organism>
<dbReference type="EMBL" id="JBEOZY010000055">
    <property type="protein sequence ID" value="MER6169069.1"/>
    <property type="molecule type" value="Genomic_DNA"/>
</dbReference>
<evidence type="ECO:0000256" key="4">
    <source>
        <dbReference type="ARBA" id="ARBA00022679"/>
    </source>
</evidence>
<proteinExistence type="predicted"/>
<evidence type="ECO:0000256" key="6">
    <source>
        <dbReference type="SAM" id="MobiDB-lite"/>
    </source>
</evidence>
<dbReference type="InterPro" id="IPR036890">
    <property type="entry name" value="HATPase_C_sf"/>
</dbReference>
<dbReference type="Gene3D" id="3.30.565.10">
    <property type="entry name" value="Histidine kinase-like ATPase, C-terminal domain"/>
    <property type="match status" value="1"/>
</dbReference>
<keyword evidence="9" id="KW-1185">Reference proteome</keyword>
<dbReference type="InterPro" id="IPR050428">
    <property type="entry name" value="TCS_sensor_his_kinase"/>
</dbReference>
<evidence type="ECO:0000259" key="7">
    <source>
        <dbReference type="SMART" id="SM00387"/>
    </source>
</evidence>
<feature type="domain" description="Histidine kinase/HSP90-like ATPase" evidence="7">
    <location>
        <begin position="517"/>
        <end position="627"/>
    </location>
</feature>
<evidence type="ECO:0000313" key="8">
    <source>
        <dbReference type="EMBL" id="MER6169069.1"/>
    </source>
</evidence>
<keyword evidence="4" id="KW-0808">Transferase</keyword>
<dbReference type="PANTHER" id="PTHR45436">
    <property type="entry name" value="SENSOR HISTIDINE KINASE YKOH"/>
    <property type="match status" value="1"/>
</dbReference>
<feature type="compositionally biased region" description="Low complexity" evidence="6">
    <location>
        <begin position="846"/>
        <end position="868"/>
    </location>
</feature>
<dbReference type="SUPFAM" id="SSF55874">
    <property type="entry name" value="ATPase domain of HSP90 chaperone/DNA topoisomerase II/histidine kinase"/>
    <property type="match status" value="1"/>
</dbReference>
<dbReference type="InterPro" id="IPR003594">
    <property type="entry name" value="HATPase_dom"/>
</dbReference>
<evidence type="ECO:0000313" key="9">
    <source>
        <dbReference type="Proteomes" id="UP001496720"/>
    </source>
</evidence>
<accession>A0ABV1T5V8</accession>